<reference evidence="2" key="1">
    <citation type="submission" date="2018-05" db="EMBL/GenBank/DDBJ databases">
        <authorList>
            <person name="Lanie J.A."/>
            <person name="Ng W.-L."/>
            <person name="Kazmierczak K.M."/>
            <person name="Andrzejewski T.M."/>
            <person name="Davidsen T.M."/>
            <person name="Wayne K.J."/>
            <person name="Tettelin H."/>
            <person name="Glass J.I."/>
            <person name="Rusch D."/>
            <person name="Podicherti R."/>
            <person name="Tsui H.-C.T."/>
            <person name="Winkler M.E."/>
        </authorList>
    </citation>
    <scope>NUCLEOTIDE SEQUENCE</scope>
</reference>
<proteinExistence type="predicted"/>
<organism evidence="2">
    <name type="scientific">marine metagenome</name>
    <dbReference type="NCBI Taxonomy" id="408172"/>
    <lineage>
        <taxon>unclassified sequences</taxon>
        <taxon>metagenomes</taxon>
        <taxon>ecological metagenomes</taxon>
    </lineage>
</organism>
<evidence type="ECO:0000259" key="1">
    <source>
        <dbReference type="Pfam" id="PF03886"/>
    </source>
</evidence>
<sequence length="169" mass="19012">MWSPLYKIVTSLYVACLLSSCAGAGSTAPTRYYLIDPAEYPSASLKSVRPLSIEITSLHIPQYLERFHIATRSSKSQLEFSESNQWGENLRKNLLRTMARNLSTLLSTMDIGTPLNRSASLPDYRVQIHIEQFEQESNNRVKLVARWQFSGGPQSGPSVVFSAELQNQE</sequence>
<name>A0A382DX51_9ZZZZ</name>
<dbReference type="AlphaFoldDB" id="A0A382DX51"/>
<accession>A0A382DX51</accession>
<dbReference type="PROSITE" id="PS51257">
    <property type="entry name" value="PROKAR_LIPOPROTEIN"/>
    <property type="match status" value="1"/>
</dbReference>
<gene>
    <name evidence="2" type="ORF">METZ01_LOCUS195328</name>
</gene>
<dbReference type="Pfam" id="PF03886">
    <property type="entry name" value="ABC_trans_aux"/>
    <property type="match status" value="1"/>
</dbReference>
<dbReference type="InterPro" id="IPR005586">
    <property type="entry name" value="ABC_trans_aux"/>
</dbReference>
<protein>
    <recommendedName>
        <fullName evidence="1">ABC-type transport auxiliary lipoprotein component domain-containing protein</fullName>
    </recommendedName>
</protein>
<evidence type="ECO:0000313" key="2">
    <source>
        <dbReference type="EMBL" id="SVB42474.1"/>
    </source>
</evidence>
<dbReference type="SUPFAM" id="SSF159594">
    <property type="entry name" value="XCC0632-like"/>
    <property type="match status" value="1"/>
</dbReference>
<feature type="domain" description="ABC-type transport auxiliary lipoprotein component" evidence="1">
    <location>
        <begin position="33"/>
        <end position="151"/>
    </location>
</feature>
<dbReference type="Gene3D" id="3.40.50.10610">
    <property type="entry name" value="ABC-type transport auxiliary lipoprotein component"/>
    <property type="match status" value="1"/>
</dbReference>
<dbReference type="EMBL" id="UINC01041339">
    <property type="protein sequence ID" value="SVB42474.1"/>
    <property type="molecule type" value="Genomic_DNA"/>
</dbReference>
<feature type="non-terminal residue" evidence="2">
    <location>
        <position position="169"/>
    </location>
</feature>